<evidence type="ECO:0000313" key="1">
    <source>
        <dbReference type="EMBL" id="CAG6398091.1"/>
    </source>
</evidence>
<protein>
    <recommendedName>
        <fullName evidence="3">STAS domain-containing protein</fullName>
    </recommendedName>
</protein>
<proteinExistence type="predicted"/>
<dbReference type="RefSeq" id="WP_251499059.1">
    <property type="nucleotide sequence ID" value="NZ_CAJSLV010000096.1"/>
</dbReference>
<sequence length="99" mass="10729">MVVERHDPERLVVRVQGSPDYARLGADLSALLSSGPEQAHVDLADTDLVVGIGTVFTLVSAVAIAHHTRVTVHRASAEQRSVLRRFGLDSVLVYSDEEP</sequence>
<organism evidence="1 2">
    <name type="scientific">Actinacidiphila cocklensis</name>
    <dbReference type="NCBI Taxonomy" id="887465"/>
    <lineage>
        <taxon>Bacteria</taxon>
        <taxon>Bacillati</taxon>
        <taxon>Actinomycetota</taxon>
        <taxon>Actinomycetes</taxon>
        <taxon>Kitasatosporales</taxon>
        <taxon>Streptomycetaceae</taxon>
        <taxon>Actinacidiphila</taxon>
    </lineage>
</organism>
<gene>
    <name evidence="1" type="ORF">SCOCK_630035</name>
</gene>
<comment type="caution">
    <text evidence="1">The sequence shown here is derived from an EMBL/GenBank/DDBJ whole genome shotgun (WGS) entry which is preliminary data.</text>
</comment>
<dbReference type="Proteomes" id="UP001152519">
    <property type="component" value="Unassembled WGS sequence"/>
</dbReference>
<evidence type="ECO:0000313" key="2">
    <source>
        <dbReference type="Proteomes" id="UP001152519"/>
    </source>
</evidence>
<dbReference type="EMBL" id="CAJSLV010000096">
    <property type="protein sequence ID" value="CAG6398091.1"/>
    <property type="molecule type" value="Genomic_DNA"/>
</dbReference>
<evidence type="ECO:0008006" key="3">
    <source>
        <dbReference type="Google" id="ProtNLM"/>
    </source>
</evidence>
<name>A0A9W4DXR2_9ACTN</name>
<dbReference type="AlphaFoldDB" id="A0A9W4DXR2"/>
<reference evidence="1" key="1">
    <citation type="submission" date="2021-05" db="EMBL/GenBank/DDBJ databases">
        <authorList>
            <person name="Arsene-Ploetze F."/>
        </authorList>
    </citation>
    <scope>NUCLEOTIDE SEQUENCE</scope>
    <source>
        <strain evidence="1">DSM 42138</strain>
    </source>
</reference>
<keyword evidence="2" id="KW-1185">Reference proteome</keyword>
<accession>A0A9W4DXR2</accession>